<proteinExistence type="predicted"/>
<dbReference type="InterPro" id="IPR058548">
    <property type="entry name" value="MlaB-like_STAS"/>
</dbReference>
<comment type="caution">
    <text evidence="2">The sequence shown here is derived from an EMBL/GenBank/DDBJ whole genome shotgun (WGS) entry which is preliminary data.</text>
</comment>
<organism evidence="2 3">
    <name type="scientific">Thiorhodococcus fuscus</name>
    <dbReference type="NCBI Taxonomy" id="527200"/>
    <lineage>
        <taxon>Bacteria</taxon>
        <taxon>Pseudomonadati</taxon>
        <taxon>Pseudomonadota</taxon>
        <taxon>Gammaproteobacteria</taxon>
        <taxon>Chromatiales</taxon>
        <taxon>Chromatiaceae</taxon>
        <taxon>Thiorhodococcus</taxon>
    </lineage>
</organism>
<gene>
    <name evidence="2" type="ORF">ACFSJC_10785</name>
</gene>
<dbReference type="PANTHER" id="PTHR35849">
    <property type="entry name" value="BLR2341 PROTEIN"/>
    <property type="match status" value="1"/>
</dbReference>
<dbReference type="PROSITE" id="PS50801">
    <property type="entry name" value="STAS"/>
    <property type="match status" value="1"/>
</dbReference>
<evidence type="ECO:0000313" key="2">
    <source>
        <dbReference type="EMBL" id="MFD2112325.1"/>
    </source>
</evidence>
<dbReference type="InterPro" id="IPR052746">
    <property type="entry name" value="MlaB_ABC_Transporter"/>
</dbReference>
<sequence>MSILEDDEHHRLCLSGPLTIYEVDEIKERLLAQPGATVDLSGVTECDGSGLQLLMLSHRDAGTRLTAPSEAVTEILDLCGLSHLTEELP</sequence>
<dbReference type="Proteomes" id="UP001597337">
    <property type="component" value="Unassembled WGS sequence"/>
</dbReference>
<protein>
    <submittedName>
        <fullName evidence="2">Lipid asymmetry maintenance protein MlaB</fullName>
    </submittedName>
</protein>
<feature type="domain" description="STAS" evidence="1">
    <location>
        <begin position="38"/>
        <end position="89"/>
    </location>
</feature>
<dbReference type="InterPro" id="IPR002645">
    <property type="entry name" value="STAS_dom"/>
</dbReference>
<evidence type="ECO:0000259" key="1">
    <source>
        <dbReference type="PROSITE" id="PS50801"/>
    </source>
</evidence>
<dbReference type="Gene3D" id="3.30.750.24">
    <property type="entry name" value="STAS domain"/>
    <property type="match status" value="1"/>
</dbReference>
<dbReference type="SUPFAM" id="SSF52091">
    <property type="entry name" value="SpoIIaa-like"/>
    <property type="match status" value="1"/>
</dbReference>
<dbReference type="PANTHER" id="PTHR35849:SF2">
    <property type="entry name" value="BLR2341 PROTEIN"/>
    <property type="match status" value="1"/>
</dbReference>
<dbReference type="RefSeq" id="WP_386026508.1">
    <property type="nucleotide sequence ID" value="NZ_JBHUHX010000024.1"/>
</dbReference>
<accession>A0ABW4Y9A1</accession>
<keyword evidence="3" id="KW-1185">Reference proteome</keyword>
<dbReference type="EMBL" id="JBHUHX010000024">
    <property type="protein sequence ID" value="MFD2112325.1"/>
    <property type="molecule type" value="Genomic_DNA"/>
</dbReference>
<dbReference type="Pfam" id="PF13466">
    <property type="entry name" value="STAS_2"/>
    <property type="match status" value="1"/>
</dbReference>
<dbReference type="CDD" id="cd07043">
    <property type="entry name" value="STAS_anti-anti-sigma_factors"/>
    <property type="match status" value="1"/>
</dbReference>
<name>A0ABW4Y9A1_9GAMM</name>
<dbReference type="InterPro" id="IPR036513">
    <property type="entry name" value="STAS_dom_sf"/>
</dbReference>
<evidence type="ECO:0000313" key="3">
    <source>
        <dbReference type="Proteomes" id="UP001597337"/>
    </source>
</evidence>
<reference evidence="3" key="1">
    <citation type="journal article" date="2019" name="Int. J. Syst. Evol. Microbiol.">
        <title>The Global Catalogue of Microorganisms (GCM) 10K type strain sequencing project: providing services to taxonomists for standard genome sequencing and annotation.</title>
        <authorList>
            <consortium name="The Broad Institute Genomics Platform"/>
            <consortium name="The Broad Institute Genome Sequencing Center for Infectious Disease"/>
            <person name="Wu L."/>
            <person name="Ma J."/>
        </authorList>
    </citation>
    <scope>NUCLEOTIDE SEQUENCE [LARGE SCALE GENOMIC DNA]</scope>
    <source>
        <strain evidence="3">KACC 12597</strain>
    </source>
</reference>